<dbReference type="SUPFAM" id="SSF48452">
    <property type="entry name" value="TPR-like"/>
    <property type="match status" value="1"/>
</dbReference>
<name>A0ABW1F1X3_9ACTN</name>
<protein>
    <recommendedName>
        <fullName evidence="5">Tetratricopeptide repeat protein</fullName>
    </recommendedName>
</protein>
<feature type="compositionally biased region" description="Low complexity" evidence="2">
    <location>
        <begin position="322"/>
        <end position="337"/>
    </location>
</feature>
<dbReference type="RefSeq" id="WP_345329135.1">
    <property type="nucleotide sequence ID" value="NZ_BAAAVH010000069.1"/>
</dbReference>
<evidence type="ECO:0000313" key="4">
    <source>
        <dbReference type="Proteomes" id="UP001596067"/>
    </source>
</evidence>
<dbReference type="InterPro" id="IPR011990">
    <property type="entry name" value="TPR-like_helical_dom_sf"/>
</dbReference>
<reference evidence="4" key="1">
    <citation type="journal article" date="2019" name="Int. J. Syst. Evol. Microbiol.">
        <title>The Global Catalogue of Microorganisms (GCM) 10K type strain sequencing project: providing services to taxonomists for standard genome sequencing and annotation.</title>
        <authorList>
            <consortium name="The Broad Institute Genomics Platform"/>
            <consortium name="The Broad Institute Genome Sequencing Center for Infectious Disease"/>
            <person name="Wu L."/>
            <person name="Ma J."/>
        </authorList>
    </citation>
    <scope>NUCLEOTIDE SEQUENCE [LARGE SCALE GENOMIC DNA]</scope>
    <source>
        <strain evidence="4">CGMCC 4.1469</strain>
    </source>
</reference>
<proteinExistence type="predicted"/>
<dbReference type="EMBL" id="JBHSOD010000035">
    <property type="protein sequence ID" value="MFC5888123.1"/>
    <property type="molecule type" value="Genomic_DNA"/>
</dbReference>
<feature type="coiled-coil region" evidence="1">
    <location>
        <begin position="146"/>
        <end position="201"/>
    </location>
</feature>
<dbReference type="Proteomes" id="UP001596067">
    <property type="component" value="Unassembled WGS sequence"/>
</dbReference>
<sequence length="683" mass="75179">MDSVGQPQVRQDCERRRGRTVVARNGRQWQPLPGATEEVTVLAQLLQSWLAAAGLGIRDLRERLTPDHFATARVPSPSTLATRLKGRDLDWRFVEAVADVCFPEYADQQRRLDEARPLWDLAAADIARASLPAARQSADETVLRQVMDLQDQLARARTARDESEQARRQCEVLVILLLQMINQLRVKYVELNRRADALDGRPSLEHERAQVQVALGSTEAELRRAQVARTRAEAGQEAALEVADRAQRRADALQEELDRLQETGVPVDDVPDELSVGREAAADKLFLDDIAGALDRAESLNDESEALTRRAREELGHGGGTSAAEDGGPAAASSSGAWDQLSNGDHWGSVQQQNGPFLLSGAFDPQRSALGRLLGSGAVAEGRTVGFAEVEEVKRAGRDLRRLDALHGADDLFELGGQALRSTYLLLNEGRLEVAAERSLRSAVAELGITVGWLAHDSGRLADARSLYSEALAAARMADDPALEVVVFCYRAHLACDSGLPREAVEAAQAGQAIAQNLGSPRTWSVLTMWEAHGWALRLDRSRCAQALDQARRLFAEGPRVVDSEWVSFFDEVELTSSESRCWAALYRWERAIGPARQAARVRPQNRVRDHVLRTVELAYVLYRTGDVSEAALMAEAAVDDLVHNSVRSGRIRSKLAHVAELLGPFRTMPTVQSFFKRYEAEA</sequence>
<keyword evidence="1" id="KW-0175">Coiled coil</keyword>
<gene>
    <name evidence="3" type="ORF">ACFP0N_24470</name>
</gene>
<evidence type="ECO:0008006" key="5">
    <source>
        <dbReference type="Google" id="ProtNLM"/>
    </source>
</evidence>
<evidence type="ECO:0000256" key="2">
    <source>
        <dbReference type="SAM" id="MobiDB-lite"/>
    </source>
</evidence>
<organism evidence="3 4">
    <name type="scientific">Kitasatospora aburaviensis</name>
    <dbReference type="NCBI Taxonomy" id="67265"/>
    <lineage>
        <taxon>Bacteria</taxon>
        <taxon>Bacillati</taxon>
        <taxon>Actinomycetota</taxon>
        <taxon>Actinomycetes</taxon>
        <taxon>Kitasatosporales</taxon>
        <taxon>Streptomycetaceae</taxon>
        <taxon>Kitasatospora</taxon>
    </lineage>
</organism>
<dbReference type="Gene3D" id="1.25.40.10">
    <property type="entry name" value="Tetratricopeptide repeat domain"/>
    <property type="match status" value="1"/>
</dbReference>
<evidence type="ECO:0000313" key="3">
    <source>
        <dbReference type="EMBL" id="MFC5888123.1"/>
    </source>
</evidence>
<comment type="caution">
    <text evidence="3">The sequence shown here is derived from an EMBL/GenBank/DDBJ whole genome shotgun (WGS) entry which is preliminary data.</text>
</comment>
<keyword evidence="4" id="KW-1185">Reference proteome</keyword>
<evidence type="ECO:0000256" key="1">
    <source>
        <dbReference type="SAM" id="Coils"/>
    </source>
</evidence>
<accession>A0ABW1F1X3</accession>
<feature type="coiled-coil region" evidence="1">
    <location>
        <begin position="236"/>
        <end position="263"/>
    </location>
</feature>
<feature type="region of interest" description="Disordered" evidence="2">
    <location>
        <begin position="316"/>
        <end position="350"/>
    </location>
</feature>